<proteinExistence type="predicted"/>
<evidence type="ECO:0000313" key="1">
    <source>
        <dbReference type="EMBL" id="MDX3025706.1"/>
    </source>
</evidence>
<comment type="caution">
    <text evidence="1">The sequence shown here is derived from an EMBL/GenBank/DDBJ whole genome shotgun (WGS) entry which is preliminary data.</text>
</comment>
<dbReference type="EMBL" id="JARAWP010000053">
    <property type="protein sequence ID" value="MDX3025706.1"/>
    <property type="molecule type" value="Genomic_DNA"/>
</dbReference>
<sequence length="109" mass="12094">GYTTSPSPDRRAARTTANHARDSSKIIYGTVLSFDIGKYGSRLWIALYLMRNEDGTTKATQKALGEICGLQTEAVKKYLGLLAKHGFLITERKGNPPTYRVVVNGRSFR</sequence>
<name>A0ABU4MC67_9ACTN</name>
<keyword evidence="2" id="KW-1185">Reference proteome</keyword>
<dbReference type="InterPro" id="IPR036390">
    <property type="entry name" value="WH_DNA-bd_sf"/>
</dbReference>
<feature type="non-terminal residue" evidence="1">
    <location>
        <position position="1"/>
    </location>
</feature>
<organism evidence="1 2">
    <name type="scientific">Streptomyces acidiscabies</name>
    <dbReference type="NCBI Taxonomy" id="42234"/>
    <lineage>
        <taxon>Bacteria</taxon>
        <taxon>Bacillati</taxon>
        <taxon>Actinomycetota</taxon>
        <taxon>Actinomycetes</taxon>
        <taxon>Kitasatosporales</taxon>
        <taxon>Streptomycetaceae</taxon>
        <taxon>Streptomyces</taxon>
    </lineage>
</organism>
<accession>A0ABU4MC67</accession>
<gene>
    <name evidence="1" type="ORF">PV666_48785</name>
</gene>
<dbReference type="Proteomes" id="UP001272987">
    <property type="component" value="Unassembled WGS sequence"/>
</dbReference>
<dbReference type="RefSeq" id="WP_319167690.1">
    <property type="nucleotide sequence ID" value="NZ_JARAWP010000053.1"/>
</dbReference>
<evidence type="ECO:0000313" key="2">
    <source>
        <dbReference type="Proteomes" id="UP001272987"/>
    </source>
</evidence>
<dbReference type="SUPFAM" id="SSF46785">
    <property type="entry name" value="Winged helix' DNA-binding domain"/>
    <property type="match status" value="1"/>
</dbReference>
<protein>
    <submittedName>
        <fullName evidence="1">Uncharacterized protein</fullName>
    </submittedName>
</protein>
<reference evidence="1 2" key="1">
    <citation type="journal article" date="2023" name="Microb. Genom.">
        <title>Mesoterricola silvestris gen. nov., sp. nov., Mesoterricola sediminis sp. nov., Geothrix oryzae sp. nov., Geothrix edaphica sp. nov., Geothrix rubra sp. nov., and Geothrix limicola sp. nov., six novel members of Acidobacteriota isolated from soils.</title>
        <authorList>
            <person name="Weisberg A.J."/>
            <person name="Pearce E."/>
            <person name="Kramer C.G."/>
            <person name="Chang J.H."/>
            <person name="Clarke C.R."/>
        </authorList>
    </citation>
    <scope>NUCLEOTIDE SEQUENCE [LARGE SCALE GENOMIC DNA]</scope>
    <source>
        <strain evidence="1 2">NB05-1H</strain>
    </source>
</reference>